<evidence type="ECO:0000313" key="1">
    <source>
        <dbReference type="EMBL" id="KAF3457547.1"/>
    </source>
</evidence>
<dbReference type="Proteomes" id="UP000796880">
    <property type="component" value="Unassembled WGS sequence"/>
</dbReference>
<evidence type="ECO:0000313" key="2">
    <source>
        <dbReference type="Proteomes" id="UP000796880"/>
    </source>
</evidence>
<gene>
    <name evidence="1" type="ORF">FNV43_RR02205</name>
</gene>
<name>A0A8K0HR21_9ROSA</name>
<reference evidence="1" key="1">
    <citation type="submission" date="2020-03" db="EMBL/GenBank/DDBJ databases">
        <title>A high-quality chromosome-level genome assembly of a woody plant with both climbing and erect habits, Rhamnella rubrinervis.</title>
        <authorList>
            <person name="Lu Z."/>
            <person name="Yang Y."/>
            <person name="Zhu X."/>
            <person name="Sun Y."/>
        </authorList>
    </citation>
    <scope>NUCLEOTIDE SEQUENCE</scope>
    <source>
        <strain evidence="1">BYM</strain>
        <tissue evidence="1">Leaf</tissue>
    </source>
</reference>
<organism evidence="1 2">
    <name type="scientific">Rhamnella rubrinervis</name>
    <dbReference type="NCBI Taxonomy" id="2594499"/>
    <lineage>
        <taxon>Eukaryota</taxon>
        <taxon>Viridiplantae</taxon>
        <taxon>Streptophyta</taxon>
        <taxon>Embryophyta</taxon>
        <taxon>Tracheophyta</taxon>
        <taxon>Spermatophyta</taxon>
        <taxon>Magnoliopsida</taxon>
        <taxon>eudicotyledons</taxon>
        <taxon>Gunneridae</taxon>
        <taxon>Pentapetalae</taxon>
        <taxon>rosids</taxon>
        <taxon>fabids</taxon>
        <taxon>Rosales</taxon>
        <taxon>Rhamnaceae</taxon>
        <taxon>rhamnoid group</taxon>
        <taxon>Rhamneae</taxon>
        <taxon>Rhamnella</taxon>
    </lineage>
</organism>
<accession>A0A8K0HR21</accession>
<sequence length="150" mass="17169">MLMKVLKGSAKATKKLKSLSNVLDEKGLSKYCGGRRISYGFEKLAEEEYLMSYGWYFYEALGIDACILVEYAGLNPLEVYAQIVLQELVAQLWLHDLAKMDLHLVVKMIGYAETKAATLIWDLNSRQSMGHLNEFTFDLFFFILDCIFNS</sequence>
<comment type="caution">
    <text evidence="1">The sequence shown here is derived from an EMBL/GenBank/DDBJ whole genome shotgun (WGS) entry which is preliminary data.</text>
</comment>
<proteinExistence type="predicted"/>
<dbReference type="AlphaFoldDB" id="A0A8K0HR21"/>
<protein>
    <submittedName>
        <fullName evidence="1">Uncharacterized protein</fullName>
    </submittedName>
</protein>
<dbReference type="EMBL" id="VOIH02000001">
    <property type="protein sequence ID" value="KAF3457547.1"/>
    <property type="molecule type" value="Genomic_DNA"/>
</dbReference>
<keyword evidence="2" id="KW-1185">Reference proteome</keyword>